<dbReference type="Pfam" id="PF00534">
    <property type="entry name" value="Glycos_transf_1"/>
    <property type="match status" value="1"/>
</dbReference>
<dbReference type="SUPFAM" id="SSF53756">
    <property type="entry name" value="UDP-Glycosyltransferase/glycogen phosphorylase"/>
    <property type="match status" value="1"/>
</dbReference>
<proteinExistence type="predicted"/>
<evidence type="ECO:0000313" key="4">
    <source>
        <dbReference type="Proteomes" id="UP000003052"/>
    </source>
</evidence>
<accession>E7RDS1</accession>
<dbReference type="eggNOG" id="COG0438">
    <property type="taxonomic scope" value="Bacteria"/>
</dbReference>
<dbReference type="Gene3D" id="3.40.50.2000">
    <property type="entry name" value="Glycogen Phosphorylase B"/>
    <property type="match status" value="2"/>
</dbReference>
<feature type="domain" description="Glycosyl transferase family 1" evidence="1">
    <location>
        <begin position="172"/>
        <end position="315"/>
    </location>
</feature>
<dbReference type="PANTHER" id="PTHR12526">
    <property type="entry name" value="GLYCOSYLTRANSFERASE"/>
    <property type="match status" value="1"/>
</dbReference>
<dbReference type="AlphaFoldDB" id="E7RDS1"/>
<dbReference type="RefSeq" id="WP_008428793.1">
    <property type="nucleotide sequence ID" value="NZ_AEPB01000010.1"/>
</dbReference>
<dbReference type="OrthoDB" id="179766at2"/>
<dbReference type="EMBL" id="AEPB01000010">
    <property type="protein sequence ID" value="EGA90827.1"/>
    <property type="molecule type" value="Genomic_DNA"/>
</dbReference>
<reference evidence="3 4" key="1">
    <citation type="journal article" date="2011" name="J. Bacteriol.">
        <title>The Draft Genome of Planococcus donghaensis MPA1U2 Reveals Nonsporulation Pathways Controlled by a Conserved Spo0A Regulon.</title>
        <authorList>
            <person name="Pearson M.D."/>
            <person name="Noller H.F."/>
        </authorList>
    </citation>
    <scope>NUCLEOTIDE SEQUENCE [LARGE SCALE GENOMIC DNA]</scope>
    <source>
        <strain evidence="3 4">MPA1U2</strain>
    </source>
</reference>
<keyword evidence="3" id="KW-0808">Transferase</keyword>
<dbReference type="InterPro" id="IPR028098">
    <property type="entry name" value="Glyco_trans_4-like_N"/>
</dbReference>
<dbReference type="Pfam" id="PF13439">
    <property type="entry name" value="Glyco_transf_4"/>
    <property type="match status" value="1"/>
</dbReference>
<evidence type="ECO:0000259" key="2">
    <source>
        <dbReference type="Pfam" id="PF13439"/>
    </source>
</evidence>
<evidence type="ECO:0000259" key="1">
    <source>
        <dbReference type="Pfam" id="PF00534"/>
    </source>
</evidence>
<comment type="caution">
    <text evidence="3">The sequence shown here is derived from an EMBL/GenBank/DDBJ whole genome shotgun (WGS) entry which is preliminary data.</text>
</comment>
<dbReference type="InterPro" id="IPR001296">
    <property type="entry name" value="Glyco_trans_1"/>
</dbReference>
<dbReference type="PANTHER" id="PTHR12526:SF630">
    <property type="entry name" value="GLYCOSYLTRANSFERASE"/>
    <property type="match status" value="1"/>
</dbReference>
<feature type="domain" description="Glycosyltransferase subfamily 4-like N-terminal" evidence="2">
    <location>
        <begin position="64"/>
        <end position="162"/>
    </location>
</feature>
<dbReference type="CDD" id="cd03811">
    <property type="entry name" value="GT4_GT28_WabH-like"/>
    <property type="match status" value="1"/>
</dbReference>
<gene>
    <name evidence="3" type="ORF">GPDM_02995</name>
</gene>
<dbReference type="Proteomes" id="UP000003052">
    <property type="component" value="Unassembled WGS sequence"/>
</dbReference>
<evidence type="ECO:0000313" key="3">
    <source>
        <dbReference type="EMBL" id="EGA90827.1"/>
    </source>
</evidence>
<dbReference type="GO" id="GO:0016757">
    <property type="term" value="F:glycosyltransferase activity"/>
    <property type="evidence" value="ECO:0007669"/>
    <property type="project" value="InterPro"/>
</dbReference>
<name>E7RDS1_9BACL</name>
<organism evidence="3 4">
    <name type="scientific">Planococcus donghaensis MPA1U2</name>
    <dbReference type="NCBI Taxonomy" id="933115"/>
    <lineage>
        <taxon>Bacteria</taxon>
        <taxon>Bacillati</taxon>
        <taxon>Bacillota</taxon>
        <taxon>Bacilli</taxon>
        <taxon>Bacillales</taxon>
        <taxon>Caryophanaceae</taxon>
        <taxon>Planococcus</taxon>
    </lineage>
</organism>
<protein>
    <submittedName>
        <fullName evidence="3">Glycosyl transferase group 1</fullName>
    </submittedName>
</protein>
<sequence>MAKIRVLHVLQSSQFSGAENVACKIIEMFKENKNIEMAYCSREGSISNILNKKNILYFPMKKLTFIELNKVIRNFKPDIIHAHDANASVISTFATRKVPIVSHLHSNPPWMKRINIKSLMYATSTFFFSNILTVSSAISNEFFFKDIIDKKSKVINNPVDLKHIISSANSTEKQNGIYDIAYLGRLAQPKNPLKFIKLIRDIKLVVPEISVVMIGDGVLREECEDLIKEFSLTTNIKLEGFIENPYKILSNSKILCMTSKWEGYGLAAIEALALGLPVLCPNVGGLPNIVNESCGKICNNDIDYIKEIEKLLVNNDYLLEKSNGALIRSRFLDNYDYYKESMLRMYCEMVGEG</sequence>